<reference evidence="1 2" key="1">
    <citation type="submission" date="2012-10" db="EMBL/GenBank/DDBJ databases">
        <authorList>
            <person name="Harkins D.M."/>
            <person name="Durkin A.S."/>
            <person name="Brinkac L.M."/>
            <person name="Haft D.H."/>
            <person name="Selengut J.D."/>
            <person name="Sanka R."/>
            <person name="DePew J."/>
            <person name="Purushe J."/>
            <person name="Chanthongthip A."/>
            <person name="Lattana O."/>
            <person name="Phetsouvanh R."/>
            <person name="Newton P.N."/>
            <person name="Vinetz J.M."/>
            <person name="Sutton G.G."/>
            <person name="Nierman W.C."/>
            <person name="Fouts D.E."/>
        </authorList>
    </citation>
    <scope>NUCLEOTIDE SEQUENCE [LARGE SCALE GENOMIC DNA]</scope>
    <source>
        <strain evidence="1 2">UI 12758</strain>
    </source>
</reference>
<dbReference type="EMBL" id="AHNR02000016">
    <property type="protein sequence ID" value="EKR56346.1"/>
    <property type="molecule type" value="Genomic_DNA"/>
</dbReference>
<sequence length="46" mass="5515">MIFHDSCTFLPVYRSFLQTDFLFKKSEPARAPGRSYHLNISEMRYN</sequence>
<proteinExistence type="predicted"/>
<organism evidence="1 2">
    <name type="scientific">Leptospira interrogans str. UI 12758</name>
    <dbReference type="NCBI Taxonomy" id="1049938"/>
    <lineage>
        <taxon>Bacteria</taxon>
        <taxon>Pseudomonadati</taxon>
        <taxon>Spirochaetota</taxon>
        <taxon>Spirochaetia</taxon>
        <taxon>Leptospirales</taxon>
        <taxon>Leptospiraceae</taxon>
        <taxon>Leptospira</taxon>
    </lineage>
</organism>
<protein>
    <submittedName>
        <fullName evidence="1">Uncharacterized protein</fullName>
    </submittedName>
</protein>
<accession>A0A0E2D8Y0</accession>
<dbReference type="Proteomes" id="UP000001340">
    <property type="component" value="Unassembled WGS sequence"/>
</dbReference>
<evidence type="ECO:0000313" key="1">
    <source>
        <dbReference type="EMBL" id="EKR56346.1"/>
    </source>
</evidence>
<dbReference type="AlphaFoldDB" id="A0A0E2D8Y0"/>
<gene>
    <name evidence="1" type="ORF">LEP1GSC105_3355</name>
</gene>
<comment type="caution">
    <text evidence="1">The sequence shown here is derived from an EMBL/GenBank/DDBJ whole genome shotgun (WGS) entry which is preliminary data.</text>
</comment>
<name>A0A0E2D8Y0_LEPIR</name>
<evidence type="ECO:0000313" key="2">
    <source>
        <dbReference type="Proteomes" id="UP000001340"/>
    </source>
</evidence>